<dbReference type="CDD" id="cd03230">
    <property type="entry name" value="ABC_DR_subfamily_A"/>
    <property type="match status" value="1"/>
</dbReference>
<protein>
    <submittedName>
        <fullName evidence="5">ABC transporter ATP-binding protein</fullName>
    </submittedName>
</protein>
<evidence type="ECO:0000256" key="2">
    <source>
        <dbReference type="ARBA" id="ARBA00022741"/>
    </source>
</evidence>
<dbReference type="InterPro" id="IPR003439">
    <property type="entry name" value="ABC_transporter-like_ATP-bd"/>
</dbReference>
<gene>
    <name evidence="5" type="ORF">H9710_03030</name>
</gene>
<comment type="caution">
    <text evidence="5">The sequence shown here is derived from an EMBL/GenBank/DDBJ whole genome shotgun (WGS) entry which is preliminary data.</text>
</comment>
<reference evidence="5" key="1">
    <citation type="journal article" date="2021" name="PeerJ">
        <title>Extensive microbial diversity within the chicken gut microbiome revealed by metagenomics and culture.</title>
        <authorList>
            <person name="Gilroy R."/>
            <person name="Ravi A."/>
            <person name="Getino M."/>
            <person name="Pursley I."/>
            <person name="Horton D.L."/>
            <person name="Alikhan N.F."/>
            <person name="Baker D."/>
            <person name="Gharbi K."/>
            <person name="Hall N."/>
            <person name="Watson M."/>
            <person name="Adriaenssens E.M."/>
            <person name="Foster-Nyarko E."/>
            <person name="Jarju S."/>
            <person name="Secka A."/>
            <person name="Antonio M."/>
            <person name="Oren A."/>
            <person name="Chaudhuri R.R."/>
            <person name="La Ragione R."/>
            <person name="Hildebrand F."/>
            <person name="Pallen M.J."/>
        </authorList>
    </citation>
    <scope>NUCLEOTIDE SEQUENCE</scope>
    <source>
        <strain evidence="5">CHK185-1770</strain>
    </source>
</reference>
<dbReference type="InterPro" id="IPR003593">
    <property type="entry name" value="AAA+_ATPase"/>
</dbReference>
<dbReference type="PROSITE" id="PS50893">
    <property type="entry name" value="ABC_TRANSPORTER_2"/>
    <property type="match status" value="1"/>
</dbReference>
<keyword evidence="2" id="KW-0547">Nucleotide-binding</keyword>
<evidence type="ECO:0000256" key="1">
    <source>
        <dbReference type="ARBA" id="ARBA00022448"/>
    </source>
</evidence>
<keyword evidence="3 5" id="KW-0067">ATP-binding</keyword>
<dbReference type="PANTHER" id="PTHR42939:SF1">
    <property type="entry name" value="ABC TRANSPORTER ATP-BINDING PROTEIN ALBC-RELATED"/>
    <property type="match status" value="1"/>
</dbReference>
<feature type="domain" description="ABC transporter" evidence="4">
    <location>
        <begin position="3"/>
        <end position="228"/>
    </location>
</feature>
<dbReference type="AlphaFoldDB" id="A0A9D2MVL4"/>
<dbReference type="SMART" id="SM00382">
    <property type="entry name" value="AAA"/>
    <property type="match status" value="1"/>
</dbReference>
<dbReference type="GO" id="GO:0005524">
    <property type="term" value="F:ATP binding"/>
    <property type="evidence" value="ECO:0007669"/>
    <property type="project" value="UniProtKB-KW"/>
</dbReference>
<dbReference type="GO" id="GO:0016887">
    <property type="term" value="F:ATP hydrolysis activity"/>
    <property type="evidence" value="ECO:0007669"/>
    <property type="project" value="InterPro"/>
</dbReference>
<dbReference type="EMBL" id="DWXG01000027">
    <property type="protein sequence ID" value="HJB97537.1"/>
    <property type="molecule type" value="Genomic_DNA"/>
</dbReference>
<evidence type="ECO:0000313" key="6">
    <source>
        <dbReference type="Proteomes" id="UP000826793"/>
    </source>
</evidence>
<dbReference type="Pfam" id="PF00005">
    <property type="entry name" value="ABC_tran"/>
    <property type="match status" value="1"/>
</dbReference>
<reference evidence="5" key="2">
    <citation type="submission" date="2021-04" db="EMBL/GenBank/DDBJ databases">
        <authorList>
            <person name="Gilroy R."/>
        </authorList>
    </citation>
    <scope>NUCLEOTIDE SEQUENCE</scope>
    <source>
        <strain evidence="5">CHK185-1770</strain>
    </source>
</reference>
<dbReference type="PANTHER" id="PTHR42939">
    <property type="entry name" value="ABC TRANSPORTER ATP-BINDING PROTEIN ALBC-RELATED"/>
    <property type="match status" value="1"/>
</dbReference>
<keyword evidence="1" id="KW-0813">Transport</keyword>
<evidence type="ECO:0000256" key="3">
    <source>
        <dbReference type="ARBA" id="ARBA00022840"/>
    </source>
</evidence>
<dbReference type="Proteomes" id="UP000826793">
    <property type="component" value="Unassembled WGS sequence"/>
</dbReference>
<sequence>MSIVIENVSKRFGPVQALQRVSFTLEEGKIYGLLGRNGAGKSTLLSAVTQRLFPDEGRVTVDGESIDGNDRALSKMYLMSEKLYYPENMRVKDAFRWTEAFYPSFDKQFAWNLAGAFQLNTNAKVSKLSTGYSSIFKIVVALSVNTPYVLLDEPVLGLDANHRDLFYKTLLAKYSEQPFTVVLSTHLIEEVSHLIEEVVILHHGQVLAKGPREELLSDGYTVSGPRGVVEAYLPGKRVLGVDTLGGLMSASILGRPDRAALPQGLELGGLDLQRLFILMTSDPEPAVAGSPKTGGGEV</sequence>
<evidence type="ECO:0000259" key="4">
    <source>
        <dbReference type="PROSITE" id="PS50893"/>
    </source>
</evidence>
<organism evidence="5 6">
    <name type="scientific">Candidatus Acutalibacter pullicola</name>
    <dbReference type="NCBI Taxonomy" id="2838417"/>
    <lineage>
        <taxon>Bacteria</taxon>
        <taxon>Bacillati</taxon>
        <taxon>Bacillota</taxon>
        <taxon>Clostridia</taxon>
        <taxon>Eubacteriales</taxon>
        <taxon>Acutalibacteraceae</taxon>
        <taxon>Acutalibacter</taxon>
    </lineage>
</organism>
<dbReference type="InterPro" id="IPR027417">
    <property type="entry name" value="P-loop_NTPase"/>
</dbReference>
<evidence type="ECO:0000313" key="5">
    <source>
        <dbReference type="EMBL" id="HJB97537.1"/>
    </source>
</evidence>
<name>A0A9D2MVL4_9FIRM</name>
<proteinExistence type="predicted"/>
<dbReference type="SUPFAM" id="SSF52540">
    <property type="entry name" value="P-loop containing nucleoside triphosphate hydrolases"/>
    <property type="match status" value="1"/>
</dbReference>
<accession>A0A9D2MVL4</accession>
<dbReference type="Gene3D" id="3.40.50.300">
    <property type="entry name" value="P-loop containing nucleotide triphosphate hydrolases"/>
    <property type="match status" value="1"/>
</dbReference>
<dbReference type="InterPro" id="IPR051782">
    <property type="entry name" value="ABC_Transporter_VariousFunc"/>
</dbReference>